<reference evidence="6 7" key="1">
    <citation type="submission" date="2016-10" db="EMBL/GenBank/DDBJ databases">
        <authorList>
            <person name="de Groot N.N."/>
        </authorList>
    </citation>
    <scope>NUCLEOTIDE SEQUENCE [LARGE SCALE GENOMIC DNA]</scope>
    <source>
        <strain evidence="6 7">DSM 15893</strain>
    </source>
</reference>
<comment type="cofactor">
    <cofactor evidence="1">
        <name>Fe cation</name>
        <dbReference type="ChEBI" id="CHEBI:24875"/>
    </cofactor>
</comment>
<evidence type="ECO:0000256" key="3">
    <source>
        <dbReference type="ARBA" id="ARBA00023002"/>
    </source>
</evidence>
<feature type="domain" description="Fe-containing alcohol dehydrogenase-like C-terminal" evidence="5">
    <location>
        <begin position="186"/>
        <end position="379"/>
    </location>
</feature>
<dbReference type="PANTHER" id="PTHR11496:SF102">
    <property type="entry name" value="ALCOHOL DEHYDROGENASE 4"/>
    <property type="match status" value="1"/>
</dbReference>
<dbReference type="PANTHER" id="PTHR11496">
    <property type="entry name" value="ALCOHOL DEHYDROGENASE"/>
    <property type="match status" value="1"/>
</dbReference>
<dbReference type="EMBL" id="FOWR01000056">
    <property type="protein sequence ID" value="SFQ26549.1"/>
    <property type="molecule type" value="Genomic_DNA"/>
</dbReference>
<evidence type="ECO:0000259" key="5">
    <source>
        <dbReference type="Pfam" id="PF25137"/>
    </source>
</evidence>
<dbReference type="STRING" id="1121869.SAMN03084138_04535"/>
<dbReference type="InterPro" id="IPR056798">
    <property type="entry name" value="ADH_Fe_C"/>
</dbReference>
<dbReference type="Proteomes" id="UP000182692">
    <property type="component" value="Unassembled WGS sequence"/>
</dbReference>
<keyword evidence="3" id="KW-0560">Oxidoreductase</keyword>
<dbReference type="RefSeq" id="WP_074928724.1">
    <property type="nucleotide sequence ID" value="NZ_FOWR01000056.1"/>
</dbReference>
<evidence type="ECO:0000313" key="6">
    <source>
        <dbReference type="EMBL" id="SFQ26549.1"/>
    </source>
</evidence>
<sequence>MFQFMTATRIIFGEGALSHSLSMLNQFGYSALVVTGKDEQRAAPLLGYLKQQGMRYQQLSVHGEPLIAMVEEMAAAGRVFKPDMVIAVGGGSVMDVGKALSALIPNQGSVYDYVEVVGRALPLTAKPLPCIAVPTTAGTGSEVTRNAVLISAQENVKAALRSTDLIPDMAIIDPTLTYGTDKELSARCGMDAFTHLMEAYVCGDPNPLTDMVCEEGLRRLAPAIIHACEEDDPKARADMAFASMLGGMAQSNAKLGAAHGLAAALGGILDAPHGAITAQLAPYVMAENILAACEAGRITLLNRYRQLAVILTGRQNAEPSDGIVWVQRTLKRLSLPSLCHYGLCEAVFDDVAVQALRSSSIKGNAMPLNHERLVNIMRRMCKQEPIHEHSHSLSD</sequence>
<dbReference type="GO" id="GO:0046872">
    <property type="term" value="F:metal ion binding"/>
    <property type="evidence" value="ECO:0007669"/>
    <property type="project" value="InterPro"/>
</dbReference>
<evidence type="ECO:0000259" key="4">
    <source>
        <dbReference type="Pfam" id="PF00465"/>
    </source>
</evidence>
<dbReference type="Pfam" id="PF00465">
    <property type="entry name" value="Fe-ADH"/>
    <property type="match status" value="1"/>
</dbReference>
<dbReference type="Pfam" id="PF25137">
    <property type="entry name" value="ADH_Fe_C"/>
    <property type="match status" value="1"/>
</dbReference>
<dbReference type="GO" id="GO:0004022">
    <property type="term" value="F:alcohol dehydrogenase (NAD+) activity"/>
    <property type="evidence" value="ECO:0007669"/>
    <property type="project" value="TreeGrafter"/>
</dbReference>
<evidence type="ECO:0000256" key="1">
    <source>
        <dbReference type="ARBA" id="ARBA00001962"/>
    </source>
</evidence>
<dbReference type="InterPro" id="IPR039697">
    <property type="entry name" value="Alcohol_dehydrogenase_Fe"/>
</dbReference>
<dbReference type="InterPro" id="IPR001670">
    <property type="entry name" value="ADH_Fe/GldA"/>
</dbReference>
<dbReference type="GeneID" id="35869817"/>
<dbReference type="SUPFAM" id="SSF56796">
    <property type="entry name" value="Dehydroquinate synthase-like"/>
    <property type="match status" value="1"/>
</dbReference>
<dbReference type="FunFam" id="3.40.50.1970:FF:000003">
    <property type="entry name" value="Alcohol dehydrogenase, iron-containing"/>
    <property type="match status" value="1"/>
</dbReference>
<name>A0A1I5X3K3_9GAMM</name>
<dbReference type="OrthoDB" id="9815791at2"/>
<comment type="similarity">
    <text evidence="2">Belongs to the iron-containing alcohol dehydrogenase family.</text>
</comment>
<feature type="domain" description="Alcohol dehydrogenase iron-type/glycerol dehydrogenase GldA" evidence="4">
    <location>
        <begin position="8"/>
        <end position="174"/>
    </location>
</feature>
<evidence type="ECO:0000313" key="7">
    <source>
        <dbReference type="Proteomes" id="UP000182692"/>
    </source>
</evidence>
<dbReference type="AlphaFoldDB" id="A0A1I5X3K3"/>
<accession>A0A1I5X3K3</accession>
<proteinExistence type="inferred from homology"/>
<dbReference type="Gene3D" id="1.20.1090.10">
    <property type="entry name" value="Dehydroquinate synthase-like - alpha domain"/>
    <property type="match status" value="1"/>
</dbReference>
<dbReference type="CDD" id="cd08183">
    <property type="entry name" value="Fe-ADH-like"/>
    <property type="match status" value="1"/>
</dbReference>
<protein>
    <submittedName>
        <fullName evidence="6">Uncharacterized protein</fullName>
    </submittedName>
</protein>
<organism evidence="6 7">
    <name type="scientific">Enterovibrio norvegicus DSM 15893</name>
    <dbReference type="NCBI Taxonomy" id="1121869"/>
    <lineage>
        <taxon>Bacteria</taxon>
        <taxon>Pseudomonadati</taxon>
        <taxon>Pseudomonadota</taxon>
        <taxon>Gammaproteobacteria</taxon>
        <taxon>Vibrionales</taxon>
        <taxon>Vibrionaceae</taxon>
        <taxon>Enterovibrio</taxon>
    </lineage>
</organism>
<dbReference type="Gene3D" id="3.40.50.1970">
    <property type="match status" value="1"/>
</dbReference>
<evidence type="ECO:0000256" key="2">
    <source>
        <dbReference type="ARBA" id="ARBA00007358"/>
    </source>
</evidence>
<gene>
    <name evidence="6" type="ORF">SAMN03084138_04535</name>
</gene>